<sequence length="346" mass="39222">MSLSDLDNTEDSAQTINHDVNLHDATTLRSYCPTTVNAEKQNLETMEASSLSCSLNTTQFPSSSLLGIFSSDINDWNLTSQDLFLGMDANGLDEINLTSLAWEEKIDSLEACCLLKDSDSESSLSSDLTHSSSFDFTCDSDTESLIYDLGMVGGYSLKHNQYCCTDYQSHYGQGEELLVSVFHDHTYSQSTHQKASSMSENDIWLEKLSKGTMRKLSNINRNPSHDEYCVKALRIPFAINDIVTLPVDSFNSMLSKYCLTDNQLSLIRDIRRRGKNKVAAQNCRKRKLDVIMNLKDDVCHLQTEKEKLKRQKTKRNRSISNIKQKINFLCWDIFNRLRGDKGISIN</sequence>
<dbReference type="Gene3D" id="1.10.880.10">
    <property type="entry name" value="Transcription factor, Skn-1-like, DNA-binding domain"/>
    <property type="match status" value="1"/>
</dbReference>
<dbReference type="PANTHER" id="PTHR24411:SF8">
    <property type="entry name" value="NUCLEAR FACTOR ERYTHROID 2-RELATED FACTOR 3"/>
    <property type="match status" value="1"/>
</dbReference>
<dbReference type="Pfam" id="PF03131">
    <property type="entry name" value="bZIP_Maf"/>
    <property type="match status" value="1"/>
</dbReference>
<dbReference type="SMART" id="SM00338">
    <property type="entry name" value="BRLZ"/>
    <property type="match status" value="1"/>
</dbReference>
<dbReference type="InterPro" id="IPR004827">
    <property type="entry name" value="bZIP"/>
</dbReference>
<dbReference type="InterPro" id="IPR047167">
    <property type="entry name" value="NFE2-like"/>
</dbReference>
<reference evidence="8 9" key="1">
    <citation type="submission" date="2009-12" db="EMBL/GenBank/DDBJ databases">
        <title>The Genome Sequence of Anolis carolinensis (Green Anole Lizard).</title>
        <authorList>
            <consortium name="The Genome Sequencing Platform"/>
            <person name="Di Palma F."/>
            <person name="Alfoldi J."/>
            <person name="Heiman D."/>
            <person name="Young S."/>
            <person name="Grabherr M."/>
            <person name="Johnson J."/>
            <person name="Lander E.S."/>
            <person name="Lindblad-Toh K."/>
        </authorList>
    </citation>
    <scope>NUCLEOTIDE SEQUENCE [LARGE SCALE GENOMIC DNA]</scope>
    <source>
        <strain evidence="8 9">JBL SC #1</strain>
    </source>
</reference>
<keyword evidence="3" id="KW-0238">DNA-binding</keyword>
<dbReference type="InParanoid" id="G1KN61"/>
<dbReference type="GO" id="GO:0000978">
    <property type="term" value="F:RNA polymerase II cis-regulatory region sequence-specific DNA binding"/>
    <property type="evidence" value="ECO:0007669"/>
    <property type="project" value="InterPro"/>
</dbReference>
<evidence type="ECO:0000256" key="2">
    <source>
        <dbReference type="ARBA" id="ARBA00023015"/>
    </source>
</evidence>
<dbReference type="SUPFAM" id="SSF47454">
    <property type="entry name" value="A DNA-binding domain in eukaryotic transcription factors"/>
    <property type="match status" value="1"/>
</dbReference>
<dbReference type="GO" id="GO:0006357">
    <property type="term" value="P:regulation of transcription by RNA polymerase II"/>
    <property type="evidence" value="ECO:0007669"/>
    <property type="project" value="InterPro"/>
</dbReference>
<evidence type="ECO:0000313" key="8">
    <source>
        <dbReference type="Ensembl" id="ENSACAP00000012809.3"/>
    </source>
</evidence>
<dbReference type="eggNOG" id="KOG3863">
    <property type="taxonomic scope" value="Eukaryota"/>
</dbReference>
<name>G1KN61_ANOCA</name>
<keyword evidence="6" id="KW-0539">Nucleus</keyword>
<keyword evidence="2" id="KW-0805">Transcription regulation</keyword>
<dbReference type="Proteomes" id="UP000001646">
    <property type="component" value="Chromosome 6"/>
</dbReference>
<evidence type="ECO:0000259" key="7">
    <source>
        <dbReference type="PROSITE" id="PS50217"/>
    </source>
</evidence>
<dbReference type="STRING" id="28377.ENSACAP00000012809"/>
<keyword evidence="5" id="KW-0804">Transcription</keyword>
<accession>G1KN61</accession>
<dbReference type="PROSITE" id="PS50217">
    <property type="entry name" value="BZIP"/>
    <property type="match status" value="1"/>
</dbReference>
<keyword evidence="9" id="KW-1185">Reference proteome</keyword>
<dbReference type="HOGENOM" id="CLU_024173_2_0_1"/>
<protein>
    <recommendedName>
        <fullName evidence="7">BZIP domain-containing protein</fullName>
    </recommendedName>
</protein>
<dbReference type="InterPro" id="IPR004826">
    <property type="entry name" value="bZIP_Maf"/>
</dbReference>
<evidence type="ECO:0000256" key="6">
    <source>
        <dbReference type="ARBA" id="ARBA00023242"/>
    </source>
</evidence>
<dbReference type="PANTHER" id="PTHR24411">
    <property type="entry name" value="NUCLEAR FACTOR ERYTHROID 2-RELATED FACTOR"/>
    <property type="match status" value="1"/>
</dbReference>
<evidence type="ECO:0000256" key="5">
    <source>
        <dbReference type="ARBA" id="ARBA00023163"/>
    </source>
</evidence>
<dbReference type="Ensembl" id="ENSACAT00000013066.3">
    <property type="protein sequence ID" value="ENSACAP00000012809.3"/>
    <property type="gene ID" value="ENSACAG00000013068.3"/>
</dbReference>
<dbReference type="CDD" id="cd14720">
    <property type="entry name" value="bZIP_NFE2-like"/>
    <property type="match status" value="1"/>
</dbReference>
<dbReference type="Bgee" id="ENSACAG00000013068">
    <property type="expression patterns" value="Expressed in adrenal gland and 6 other cell types or tissues"/>
</dbReference>
<evidence type="ECO:0000313" key="9">
    <source>
        <dbReference type="Proteomes" id="UP000001646"/>
    </source>
</evidence>
<reference evidence="8" key="2">
    <citation type="submission" date="2025-08" db="UniProtKB">
        <authorList>
            <consortium name="Ensembl"/>
        </authorList>
    </citation>
    <scope>IDENTIFICATION</scope>
</reference>
<dbReference type="PROSITE" id="PS00036">
    <property type="entry name" value="BZIP_BASIC"/>
    <property type="match status" value="1"/>
</dbReference>
<feature type="domain" description="BZIP" evidence="7">
    <location>
        <begin position="266"/>
        <end position="329"/>
    </location>
</feature>
<evidence type="ECO:0000256" key="1">
    <source>
        <dbReference type="ARBA" id="ARBA00008157"/>
    </source>
</evidence>
<dbReference type="GeneTree" id="ENSGT00950000182892"/>
<dbReference type="GO" id="GO:0003700">
    <property type="term" value="F:DNA-binding transcription factor activity"/>
    <property type="evidence" value="ECO:0007669"/>
    <property type="project" value="InterPro"/>
</dbReference>
<organism evidence="8 9">
    <name type="scientific">Anolis carolinensis</name>
    <name type="common">Green anole</name>
    <name type="synonym">American chameleon</name>
    <dbReference type="NCBI Taxonomy" id="28377"/>
    <lineage>
        <taxon>Eukaryota</taxon>
        <taxon>Metazoa</taxon>
        <taxon>Chordata</taxon>
        <taxon>Craniata</taxon>
        <taxon>Vertebrata</taxon>
        <taxon>Euteleostomi</taxon>
        <taxon>Lepidosauria</taxon>
        <taxon>Squamata</taxon>
        <taxon>Bifurcata</taxon>
        <taxon>Unidentata</taxon>
        <taxon>Episquamata</taxon>
        <taxon>Toxicofera</taxon>
        <taxon>Iguania</taxon>
        <taxon>Dactyloidae</taxon>
        <taxon>Anolis</taxon>
    </lineage>
</organism>
<dbReference type="InterPro" id="IPR008917">
    <property type="entry name" value="TF_DNA-bd_sf"/>
</dbReference>
<keyword evidence="4" id="KW-0010">Activator</keyword>
<reference evidence="8" key="3">
    <citation type="submission" date="2025-09" db="UniProtKB">
        <authorList>
            <consortium name="Ensembl"/>
        </authorList>
    </citation>
    <scope>IDENTIFICATION</scope>
</reference>
<dbReference type="AlphaFoldDB" id="G1KN61"/>
<evidence type="ECO:0000256" key="4">
    <source>
        <dbReference type="ARBA" id="ARBA00023159"/>
    </source>
</evidence>
<evidence type="ECO:0000256" key="3">
    <source>
        <dbReference type="ARBA" id="ARBA00023125"/>
    </source>
</evidence>
<proteinExistence type="inferred from homology"/>
<comment type="similarity">
    <text evidence="1">Belongs to the bZIP family. CNC subfamily.</text>
</comment>